<keyword evidence="9" id="KW-0482">Metalloprotease</keyword>
<evidence type="ECO:0000313" key="14">
    <source>
        <dbReference type="EMBL" id="WRP13308.1"/>
    </source>
</evidence>
<dbReference type="InterPro" id="IPR004387">
    <property type="entry name" value="Pept_M50_Zn"/>
</dbReference>
<keyword evidence="15" id="KW-1185">Reference proteome</keyword>
<evidence type="ECO:0000256" key="1">
    <source>
        <dbReference type="ARBA" id="ARBA00001947"/>
    </source>
</evidence>
<gene>
    <name evidence="14" type="ORF">VLY81_07540</name>
</gene>
<evidence type="ECO:0000259" key="13">
    <source>
        <dbReference type="PROSITE" id="PS50106"/>
    </source>
</evidence>
<keyword evidence="6" id="KW-0378">Hydrolase</keyword>
<comment type="similarity">
    <text evidence="3">Belongs to the peptidase M50B family.</text>
</comment>
<dbReference type="Pfam" id="PF17820">
    <property type="entry name" value="PDZ_6"/>
    <property type="match status" value="1"/>
</dbReference>
<evidence type="ECO:0000256" key="6">
    <source>
        <dbReference type="ARBA" id="ARBA00022801"/>
    </source>
</evidence>
<dbReference type="InterPro" id="IPR036034">
    <property type="entry name" value="PDZ_sf"/>
</dbReference>
<reference evidence="15" key="1">
    <citation type="submission" date="2023-12" db="EMBL/GenBank/DDBJ databases">
        <title>Novel isolates from deep terrestrial aquifers shed light on the physiology and ecology of the class Limnochordia.</title>
        <authorList>
            <person name="Karnachuk O.V."/>
            <person name="Lukina A.P."/>
            <person name="Avakyan M.R."/>
            <person name="Kadnikov V."/>
            <person name="Begmatov S."/>
            <person name="Beletsky A.V."/>
            <person name="Mardanov A.V."/>
            <person name="Ravin N.V."/>
        </authorList>
    </citation>
    <scope>NUCLEOTIDE SEQUENCE [LARGE SCALE GENOMIC DNA]</scope>
    <source>
        <strain evidence="15">LN</strain>
    </source>
</reference>
<dbReference type="Proteomes" id="UP001333102">
    <property type="component" value="Chromosome"/>
</dbReference>
<name>A0ABZ1BL26_9FIRM</name>
<sequence length="343" mass="37038">MTLSGLLAFVVVFGTIVLFHELGHFLVARASGVMVREFAIGFGPVVARIQRGLTAYSVRLLPLGGFVRLEGMESSPLEGGDEAGEEPRLAPGDPRRFHNRPLWQRMATIAAGPFMNFALAGILFAMLFVPPVVERVDPGSPAALAGIRPGDRVVRIGELSTPTATRVVRSVLDARPGQTLDVWVQRDGQVHLLPVRMEADRPGGYLGVRMHGPRPLPAALYGGFVEMVDSTGEIIRVVARMLGGREALNVAGPVGIYSMVQEAASRGAYSLVGLAAVLNVNLGLINLLPLPVLDGGWLLFLLLEWIRRRPLEPRLQSAAQVLGLMLLLALMLLATYLDLRRLG</sequence>
<dbReference type="InterPro" id="IPR001478">
    <property type="entry name" value="PDZ"/>
</dbReference>
<keyword evidence="7" id="KW-0862">Zinc</keyword>
<feature type="transmembrane region" description="Helical" evidence="12">
    <location>
        <begin position="284"/>
        <end position="306"/>
    </location>
</feature>
<accession>A0ABZ1BL26</accession>
<dbReference type="CDD" id="cd06163">
    <property type="entry name" value="S2P-M50_PDZ_RseP-like"/>
    <property type="match status" value="1"/>
</dbReference>
<evidence type="ECO:0000256" key="12">
    <source>
        <dbReference type="SAM" id="Phobius"/>
    </source>
</evidence>
<dbReference type="SUPFAM" id="SSF50156">
    <property type="entry name" value="PDZ domain-like"/>
    <property type="match status" value="1"/>
</dbReference>
<dbReference type="InterPro" id="IPR041489">
    <property type="entry name" value="PDZ_6"/>
</dbReference>
<keyword evidence="10 12" id="KW-0472">Membrane</keyword>
<comment type="cofactor">
    <cofactor evidence="1">
        <name>Zn(2+)</name>
        <dbReference type="ChEBI" id="CHEBI:29105"/>
    </cofactor>
</comment>
<feature type="domain" description="PDZ" evidence="13">
    <location>
        <begin position="132"/>
        <end position="170"/>
    </location>
</feature>
<evidence type="ECO:0000313" key="15">
    <source>
        <dbReference type="Proteomes" id="UP001333102"/>
    </source>
</evidence>
<dbReference type="Gene3D" id="2.30.42.10">
    <property type="match status" value="1"/>
</dbReference>
<protein>
    <submittedName>
        <fullName evidence="14">M50 family metallopeptidase</fullName>
    </submittedName>
</protein>
<keyword evidence="8 12" id="KW-1133">Transmembrane helix</keyword>
<evidence type="ECO:0000256" key="5">
    <source>
        <dbReference type="ARBA" id="ARBA00022692"/>
    </source>
</evidence>
<evidence type="ECO:0000256" key="3">
    <source>
        <dbReference type="ARBA" id="ARBA00007931"/>
    </source>
</evidence>
<evidence type="ECO:0000256" key="7">
    <source>
        <dbReference type="ARBA" id="ARBA00022833"/>
    </source>
</evidence>
<evidence type="ECO:0000256" key="4">
    <source>
        <dbReference type="ARBA" id="ARBA00022670"/>
    </source>
</evidence>
<evidence type="ECO:0000256" key="10">
    <source>
        <dbReference type="ARBA" id="ARBA00023136"/>
    </source>
</evidence>
<dbReference type="PANTHER" id="PTHR42837:SF2">
    <property type="entry name" value="MEMBRANE METALLOPROTEASE ARASP2, CHLOROPLASTIC-RELATED"/>
    <property type="match status" value="1"/>
</dbReference>
<feature type="transmembrane region" description="Helical" evidence="12">
    <location>
        <begin position="6"/>
        <end position="27"/>
    </location>
</feature>
<keyword evidence="4" id="KW-0645">Protease</keyword>
<organism evidence="14 15">
    <name type="scientific">Geochorda subterranea</name>
    <dbReference type="NCBI Taxonomy" id="3109564"/>
    <lineage>
        <taxon>Bacteria</taxon>
        <taxon>Bacillati</taxon>
        <taxon>Bacillota</taxon>
        <taxon>Limnochordia</taxon>
        <taxon>Limnochordales</taxon>
        <taxon>Geochordaceae</taxon>
        <taxon>Geochorda</taxon>
    </lineage>
</organism>
<dbReference type="SMART" id="SM00228">
    <property type="entry name" value="PDZ"/>
    <property type="match status" value="1"/>
</dbReference>
<dbReference type="PROSITE" id="PS50106">
    <property type="entry name" value="PDZ"/>
    <property type="match status" value="1"/>
</dbReference>
<dbReference type="PANTHER" id="PTHR42837">
    <property type="entry name" value="REGULATOR OF SIGMA-E PROTEASE RSEP"/>
    <property type="match status" value="1"/>
</dbReference>
<evidence type="ECO:0000256" key="2">
    <source>
        <dbReference type="ARBA" id="ARBA00004141"/>
    </source>
</evidence>
<feature type="transmembrane region" description="Helical" evidence="12">
    <location>
        <begin position="318"/>
        <end position="337"/>
    </location>
</feature>
<proteinExistence type="inferred from homology"/>
<feature type="transmembrane region" description="Helical" evidence="12">
    <location>
        <begin position="106"/>
        <end position="129"/>
    </location>
</feature>
<keyword evidence="5 12" id="KW-0812">Transmembrane</keyword>
<evidence type="ECO:0000256" key="11">
    <source>
        <dbReference type="SAM" id="MobiDB-lite"/>
    </source>
</evidence>
<dbReference type="Pfam" id="PF02163">
    <property type="entry name" value="Peptidase_M50"/>
    <property type="match status" value="1"/>
</dbReference>
<dbReference type="EMBL" id="CP141614">
    <property type="protein sequence ID" value="WRP13308.1"/>
    <property type="molecule type" value="Genomic_DNA"/>
</dbReference>
<evidence type="ECO:0000256" key="8">
    <source>
        <dbReference type="ARBA" id="ARBA00022989"/>
    </source>
</evidence>
<feature type="compositionally biased region" description="Basic and acidic residues" evidence="11">
    <location>
        <begin position="85"/>
        <end position="95"/>
    </location>
</feature>
<dbReference type="InterPro" id="IPR008915">
    <property type="entry name" value="Peptidase_M50"/>
</dbReference>
<evidence type="ECO:0000256" key="9">
    <source>
        <dbReference type="ARBA" id="ARBA00023049"/>
    </source>
</evidence>
<feature type="region of interest" description="Disordered" evidence="11">
    <location>
        <begin position="74"/>
        <end position="95"/>
    </location>
</feature>
<comment type="subcellular location">
    <subcellularLocation>
        <location evidence="2">Membrane</location>
        <topology evidence="2">Multi-pass membrane protein</topology>
    </subcellularLocation>
</comment>
<dbReference type="RefSeq" id="WP_324667553.1">
    <property type="nucleotide sequence ID" value="NZ_CP141614.1"/>
</dbReference>